<dbReference type="Gene3D" id="2.10.90.10">
    <property type="entry name" value="Cystine-knot cytokines"/>
    <property type="match status" value="1"/>
</dbReference>
<gene>
    <name evidence="7" type="ORF">P5673_011436</name>
</gene>
<dbReference type="EMBL" id="JARQWQ010000021">
    <property type="protein sequence ID" value="KAK2564753.1"/>
    <property type="molecule type" value="Genomic_DNA"/>
</dbReference>
<dbReference type="GO" id="GO:0008083">
    <property type="term" value="F:growth factor activity"/>
    <property type="evidence" value="ECO:0007669"/>
    <property type="project" value="UniProtKB-KW"/>
</dbReference>
<dbReference type="AlphaFoldDB" id="A0AAD9V832"/>
<sequence length="360" mass="40930">MICAVLVILCLHFEPLSCHLQKSNLLDNEQNILQSFKRKLLKELGLTSAPNVSAEEVSKIPEVFKSLVDEENRNFLRSAKEHDNFHAKTEEFFLFPDQGTSVIDPAGVSYVFKPIAKNVNLEIESANLWFNISNANKCAGKDGFKGHSVDIYKYFQTPGLETKSQHGEIFHSMYVNRTGWHVVELNNVLEEWLHFHAKCNLSVTIATTKTICHQESNVSNHLETVKGREAFFAVVLKKKKPISRERREADNRPNDDDEVERCGTECCLHPLRVSFAKLRWNFILSPKLLNVNVCNGSCASRAFHINSIRSNALGLVNLEKPTCCKPDKMAPIKFLYLDEDLRLKMHIIAKMQVVSCDCIV</sequence>
<comment type="similarity">
    <text evidence="2 4">Belongs to the TGF-beta family.</text>
</comment>
<evidence type="ECO:0000256" key="4">
    <source>
        <dbReference type="RuleBase" id="RU000354"/>
    </source>
</evidence>
<keyword evidence="4" id="KW-0339">Growth factor</keyword>
<dbReference type="InterPro" id="IPR029034">
    <property type="entry name" value="Cystine-knot_cytokine"/>
</dbReference>
<evidence type="ECO:0000259" key="6">
    <source>
        <dbReference type="PROSITE" id="PS51362"/>
    </source>
</evidence>
<feature type="signal peptide" evidence="5">
    <location>
        <begin position="1"/>
        <end position="18"/>
    </location>
</feature>
<dbReference type="Gene3D" id="2.60.120.970">
    <property type="match status" value="1"/>
</dbReference>
<keyword evidence="5" id="KW-0732">Signal</keyword>
<keyword evidence="3" id="KW-0964">Secreted</keyword>
<evidence type="ECO:0000256" key="2">
    <source>
        <dbReference type="ARBA" id="ARBA00006656"/>
    </source>
</evidence>
<reference evidence="7" key="1">
    <citation type="journal article" date="2023" name="G3 (Bethesda)">
        <title>Whole genome assembly and annotation of the endangered Caribbean coral Acropora cervicornis.</title>
        <authorList>
            <person name="Selwyn J.D."/>
            <person name="Vollmer S.V."/>
        </authorList>
    </citation>
    <scope>NUCLEOTIDE SEQUENCE</scope>
    <source>
        <strain evidence="7">K2</strain>
    </source>
</reference>
<comment type="subcellular location">
    <subcellularLocation>
        <location evidence="1">Secreted</location>
    </subcellularLocation>
</comment>
<dbReference type="PANTHER" id="PTHR11848">
    <property type="entry name" value="TGF-BETA FAMILY"/>
    <property type="match status" value="1"/>
</dbReference>
<evidence type="ECO:0000313" key="7">
    <source>
        <dbReference type="EMBL" id="KAK2564753.1"/>
    </source>
</evidence>
<evidence type="ECO:0000256" key="5">
    <source>
        <dbReference type="SAM" id="SignalP"/>
    </source>
</evidence>
<dbReference type="SUPFAM" id="SSF57501">
    <property type="entry name" value="Cystine-knot cytokines"/>
    <property type="match status" value="1"/>
</dbReference>
<reference evidence="7" key="2">
    <citation type="journal article" date="2023" name="Science">
        <title>Genomic signatures of disease resistance in endangered staghorn corals.</title>
        <authorList>
            <person name="Vollmer S.V."/>
            <person name="Selwyn J.D."/>
            <person name="Despard B.A."/>
            <person name="Roesel C.L."/>
        </authorList>
    </citation>
    <scope>NUCLEOTIDE SEQUENCE</scope>
    <source>
        <strain evidence="7">K2</strain>
    </source>
</reference>
<dbReference type="CDD" id="cd19378">
    <property type="entry name" value="TGF_beta_DAF7"/>
    <property type="match status" value="1"/>
</dbReference>
<feature type="chain" id="PRO_5042178514" evidence="5">
    <location>
        <begin position="19"/>
        <end position="360"/>
    </location>
</feature>
<protein>
    <submittedName>
        <fullName evidence="7">Growth/differentiation factor 8</fullName>
    </submittedName>
</protein>
<proteinExistence type="inferred from homology"/>
<comment type="caution">
    <text evidence="7">The sequence shown here is derived from an EMBL/GenBank/DDBJ whole genome shotgun (WGS) entry which is preliminary data.</text>
</comment>
<dbReference type="Proteomes" id="UP001249851">
    <property type="component" value="Unassembled WGS sequence"/>
</dbReference>
<dbReference type="PANTHER" id="PTHR11848:SF262">
    <property type="entry name" value="LD29161P"/>
    <property type="match status" value="1"/>
</dbReference>
<evidence type="ECO:0000256" key="3">
    <source>
        <dbReference type="ARBA" id="ARBA00022525"/>
    </source>
</evidence>
<dbReference type="InterPro" id="IPR001839">
    <property type="entry name" value="TGF-b_C"/>
</dbReference>
<evidence type="ECO:0000313" key="8">
    <source>
        <dbReference type="Proteomes" id="UP001249851"/>
    </source>
</evidence>
<dbReference type="GO" id="GO:0005615">
    <property type="term" value="C:extracellular space"/>
    <property type="evidence" value="ECO:0007669"/>
    <property type="project" value="TreeGrafter"/>
</dbReference>
<dbReference type="GO" id="GO:0005125">
    <property type="term" value="F:cytokine activity"/>
    <property type="evidence" value="ECO:0007669"/>
    <property type="project" value="TreeGrafter"/>
</dbReference>
<feature type="domain" description="TGF-beta family profile" evidence="6">
    <location>
        <begin position="244"/>
        <end position="359"/>
    </location>
</feature>
<accession>A0AAD9V832</accession>
<evidence type="ECO:0000256" key="1">
    <source>
        <dbReference type="ARBA" id="ARBA00004613"/>
    </source>
</evidence>
<keyword evidence="8" id="KW-1185">Reference proteome</keyword>
<dbReference type="Pfam" id="PF00019">
    <property type="entry name" value="TGF_beta"/>
    <property type="match status" value="1"/>
</dbReference>
<name>A0AAD9V832_ACRCE</name>
<dbReference type="SMART" id="SM00204">
    <property type="entry name" value="TGFB"/>
    <property type="match status" value="1"/>
</dbReference>
<dbReference type="InterPro" id="IPR015615">
    <property type="entry name" value="TGF-beta-rel"/>
</dbReference>
<dbReference type="PROSITE" id="PS51362">
    <property type="entry name" value="TGF_BETA_2"/>
    <property type="match status" value="1"/>
</dbReference>
<organism evidence="7 8">
    <name type="scientific">Acropora cervicornis</name>
    <name type="common">Staghorn coral</name>
    <dbReference type="NCBI Taxonomy" id="6130"/>
    <lineage>
        <taxon>Eukaryota</taxon>
        <taxon>Metazoa</taxon>
        <taxon>Cnidaria</taxon>
        <taxon>Anthozoa</taxon>
        <taxon>Hexacorallia</taxon>
        <taxon>Scleractinia</taxon>
        <taxon>Astrocoeniina</taxon>
        <taxon>Acroporidae</taxon>
        <taxon>Acropora</taxon>
    </lineage>
</organism>